<evidence type="ECO:0000313" key="3">
    <source>
        <dbReference type="Proteomes" id="UP000253689"/>
    </source>
</evidence>
<keyword evidence="3" id="KW-1185">Reference proteome</keyword>
<organism evidence="2 3">
    <name type="scientific">Spiroplasma phoeniceum P40</name>
    <dbReference type="NCBI Taxonomy" id="1276259"/>
    <lineage>
        <taxon>Bacteria</taxon>
        <taxon>Bacillati</taxon>
        <taxon>Mycoplasmatota</taxon>
        <taxon>Mollicutes</taxon>
        <taxon>Entomoplasmatales</taxon>
        <taxon>Spiroplasmataceae</taxon>
        <taxon>Spiroplasma</taxon>
    </lineage>
</organism>
<dbReference type="RefSeq" id="WP_114565015.1">
    <property type="nucleotide sequence ID" value="NZ_CP031088.1"/>
</dbReference>
<evidence type="ECO:0000313" key="2">
    <source>
        <dbReference type="EMBL" id="AXF96389.1"/>
    </source>
</evidence>
<sequence length="199" mass="22489">MGITSKAKNKLKSAYKSVKKSFNSFLKKLGFSSKEAAQVSSEFANAMSETIGNHIKDNQYREVLKEIITKDIEPIYENLQPLKPHRPAPPIPGSTESYRVEPRAKVDGMQNKMQRPKEAPPAPPSLFQQEIMKMKNNLRKVDSKEPQVNGINGQGKPPIARKPNLTDLNKAQLKSINEQLNNLDQQQTNQHEQESELDK</sequence>
<gene>
    <name evidence="2" type="ORF">SDAV_001422</name>
</gene>
<accession>A0A345DQ98</accession>
<feature type="region of interest" description="Disordered" evidence="1">
    <location>
        <begin position="134"/>
        <end position="199"/>
    </location>
</feature>
<feature type="region of interest" description="Disordered" evidence="1">
    <location>
        <begin position="79"/>
        <end position="100"/>
    </location>
</feature>
<name>A0A345DQ98_9MOLU</name>
<reference evidence="3" key="1">
    <citation type="submission" date="2018-07" db="EMBL/GenBank/DDBJ databases">
        <title>Complete Genome Sequence of Spiroplasma phoeniceum.</title>
        <authorList>
            <person name="Davis R.E."/>
            <person name="Shao J.Y."/>
            <person name="Zhao Y."/>
            <person name="Silver A."/>
            <person name="Stump z."/>
            <person name="Gasparich G."/>
        </authorList>
    </citation>
    <scope>NUCLEOTIDE SEQUENCE [LARGE SCALE GENOMIC DNA]</scope>
    <source>
        <strain evidence="3">P40</strain>
    </source>
</reference>
<dbReference type="AlphaFoldDB" id="A0A345DQ98"/>
<protein>
    <submittedName>
        <fullName evidence="2">Uncharacterized protein</fullName>
    </submittedName>
</protein>
<dbReference type="KEGG" id="sphh:SDAV_001422"/>
<dbReference type="EMBL" id="CP031088">
    <property type="protein sequence ID" value="AXF96389.1"/>
    <property type="molecule type" value="Genomic_DNA"/>
</dbReference>
<feature type="compositionally biased region" description="Low complexity" evidence="1">
    <location>
        <begin position="177"/>
        <end position="190"/>
    </location>
</feature>
<dbReference type="Proteomes" id="UP000253689">
    <property type="component" value="Chromosome"/>
</dbReference>
<feature type="compositionally biased region" description="Polar residues" evidence="1">
    <location>
        <begin position="166"/>
        <end position="176"/>
    </location>
</feature>
<evidence type="ECO:0000256" key="1">
    <source>
        <dbReference type="SAM" id="MobiDB-lite"/>
    </source>
</evidence>
<proteinExistence type="predicted"/>